<organism evidence="2 3">
    <name type="scientific">Pseudoalteromonas gelatinilytica</name>
    <dbReference type="NCBI Taxonomy" id="1703256"/>
    <lineage>
        <taxon>Bacteria</taxon>
        <taxon>Pseudomonadati</taxon>
        <taxon>Pseudomonadota</taxon>
        <taxon>Gammaproteobacteria</taxon>
        <taxon>Alteromonadales</taxon>
        <taxon>Pseudoalteromonadaceae</taxon>
        <taxon>Pseudoalteromonas</taxon>
    </lineage>
</organism>
<evidence type="ECO:0000313" key="3">
    <source>
        <dbReference type="Proteomes" id="UP000638462"/>
    </source>
</evidence>
<comment type="caution">
    <text evidence="2">The sequence shown here is derived from an EMBL/GenBank/DDBJ whole genome shotgun (WGS) entry which is preliminary data.</text>
</comment>
<feature type="signal peptide" evidence="1">
    <location>
        <begin position="1"/>
        <end position="22"/>
    </location>
</feature>
<evidence type="ECO:0008006" key="4">
    <source>
        <dbReference type="Google" id="ProtNLM"/>
    </source>
</evidence>
<keyword evidence="3" id="KW-1185">Reference proteome</keyword>
<keyword evidence="1" id="KW-0732">Signal</keyword>
<proteinExistence type="predicted"/>
<gene>
    <name evidence="2" type="ORF">GCM10008027_21680</name>
</gene>
<protein>
    <recommendedName>
        <fullName evidence="4">Porin</fullName>
    </recommendedName>
</protein>
<feature type="chain" id="PRO_5047480090" description="Porin" evidence="1">
    <location>
        <begin position="23"/>
        <end position="305"/>
    </location>
</feature>
<sequence length="305" mass="34136">MNKFCKSLLVSCLLILSQHVLAEDLLEGVEIRKTFKGSAIDSASPASFNISGGSGSDTYHNIDLAIKIKEHEFDFDRQGVWRGRMYPTVEFHKNSDENNESENAQAALSFEFERGLGSCAQDKSPFCTSMFWDAAFKVKRDSHNDKTTQNVSLFATYSKAGKGGSYGPNSIIVFGDEALKLIYLPLLGFEYHRNLPIEEKVDGEKVEVAGAVDEYFAVARLNLGITPFAKALDEKLKLVVDYSFRSTLGSNDLIDDSNAFIDVSLDFYLDEKDRLAFGFNYSHGKSPSRNFLDEEKWGIGFKFKL</sequence>
<reference evidence="3" key="1">
    <citation type="journal article" date="2019" name="Int. J. Syst. Evol. Microbiol.">
        <title>The Global Catalogue of Microorganisms (GCM) 10K type strain sequencing project: providing services to taxonomists for standard genome sequencing and annotation.</title>
        <authorList>
            <consortium name="The Broad Institute Genomics Platform"/>
            <consortium name="The Broad Institute Genome Sequencing Center for Infectious Disease"/>
            <person name="Wu L."/>
            <person name="Ma J."/>
        </authorList>
    </citation>
    <scope>NUCLEOTIDE SEQUENCE [LARGE SCALE GENOMIC DNA]</scope>
    <source>
        <strain evidence="3">CGMCC 1.15394</strain>
    </source>
</reference>
<accession>A0ABQ1TII2</accession>
<evidence type="ECO:0000256" key="1">
    <source>
        <dbReference type="SAM" id="SignalP"/>
    </source>
</evidence>
<dbReference type="RefSeq" id="WP_188728887.1">
    <property type="nucleotide sequence ID" value="NZ_BMIT01000007.1"/>
</dbReference>
<dbReference type="EMBL" id="BMIT01000007">
    <property type="protein sequence ID" value="GGE96309.1"/>
    <property type="molecule type" value="Genomic_DNA"/>
</dbReference>
<dbReference type="Proteomes" id="UP000638462">
    <property type="component" value="Unassembled WGS sequence"/>
</dbReference>
<evidence type="ECO:0000313" key="2">
    <source>
        <dbReference type="EMBL" id="GGE96309.1"/>
    </source>
</evidence>
<name>A0ABQ1TII2_9GAMM</name>